<feature type="signal peptide" evidence="2">
    <location>
        <begin position="1"/>
        <end position="21"/>
    </location>
</feature>
<dbReference type="AlphaFoldDB" id="A0AAE1TIT2"/>
<evidence type="ECO:0000313" key="4">
    <source>
        <dbReference type="Proteomes" id="UP001292094"/>
    </source>
</evidence>
<keyword evidence="2" id="KW-0732">Signal</keyword>
<evidence type="ECO:0000313" key="3">
    <source>
        <dbReference type="EMBL" id="KAK4286626.1"/>
    </source>
</evidence>
<evidence type="ECO:0000256" key="1">
    <source>
        <dbReference type="SAM" id="MobiDB-lite"/>
    </source>
</evidence>
<sequence>MALLVVVLALVVRGISILVWGRKDEIKREARKEVKKERKEEVKKERKREEGGGEEGG</sequence>
<feature type="compositionally biased region" description="Basic and acidic residues" evidence="1">
    <location>
        <begin position="35"/>
        <end position="51"/>
    </location>
</feature>
<name>A0AAE1TIT2_9EUCA</name>
<evidence type="ECO:0000256" key="2">
    <source>
        <dbReference type="SAM" id="SignalP"/>
    </source>
</evidence>
<dbReference type="EMBL" id="JAWZYT010007472">
    <property type="protein sequence ID" value="KAK4286626.1"/>
    <property type="molecule type" value="Genomic_DNA"/>
</dbReference>
<proteinExistence type="predicted"/>
<reference evidence="3" key="1">
    <citation type="submission" date="2023-11" db="EMBL/GenBank/DDBJ databases">
        <title>Genome assemblies of two species of porcelain crab, Petrolisthes cinctipes and Petrolisthes manimaculis (Anomura: Porcellanidae).</title>
        <authorList>
            <person name="Angst P."/>
        </authorList>
    </citation>
    <scope>NUCLEOTIDE SEQUENCE</scope>
    <source>
        <strain evidence="3">PB745_02</strain>
        <tissue evidence="3">Gill</tissue>
    </source>
</reference>
<feature type="chain" id="PRO_5042497311" evidence="2">
    <location>
        <begin position="22"/>
        <end position="57"/>
    </location>
</feature>
<gene>
    <name evidence="3" type="ORF">Pmani_040281</name>
</gene>
<feature type="non-terminal residue" evidence="3">
    <location>
        <position position="1"/>
    </location>
</feature>
<organism evidence="3 4">
    <name type="scientific">Petrolisthes manimaculis</name>
    <dbReference type="NCBI Taxonomy" id="1843537"/>
    <lineage>
        <taxon>Eukaryota</taxon>
        <taxon>Metazoa</taxon>
        <taxon>Ecdysozoa</taxon>
        <taxon>Arthropoda</taxon>
        <taxon>Crustacea</taxon>
        <taxon>Multicrustacea</taxon>
        <taxon>Malacostraca</taxon>
        <taxon>Eumalacostraca</taxon>
        <taxon>Eucarida</taxon>
        <taxon>Decapoda</taxon>
        <taxon>Pleocyemata</taxon>
        <taxon>Anomura</taxon>
        <taxon>Galatheoidea</taxon>
        <taxon>Porcellanidae</taxon>
        <taxon>Petrolisthes</taxon>
    </lineage>
</organism>
<keyword evidence="4" id="KW-1185">Reference proteome</keyword>
<feature type="region of interest" description="Disordered" evidence="1">
    <location>
        <begin position="35"/>
        <end position="57"/>
    </location>
</feature>
<dbReference type="Proteomes" id="UP001292094">
    <property type="component" value="Unassembled WGS sequence"/>
</dbReference>
<accession>A0AAE1TIT2</accession>
<comment type="caution">
    <text evidence="3">The sequence shown here is derived from an EMBL/GenBank/DDBJ whole genome shotgun (WGS) entry which is preliminary data.</text>
</comment>
<protein>
    <submittedName>
        <fullName evidence="3">Uncharacterized protein</fullName>
    </submittedName>
</protein>